<name>A0A9E7GJB7_9LILI</name>
<dbReference type="InterPro" id="IPR025846">
    <property type="entry name" value="TBL_N"/>
</dbReference>
<keyword evidence="3" id="KW-1185">Reference proteome</keyword>
<dbReference type="OrthoDB" id="630188at2759"/>
<dbReference type="AlphaFoldDB" id="A0A9E7GJB7"/>
<dbReference type="GO" id="GO:0016413">
    <property type="term" value="F:O-acetyltransferase activity"/>
    <property type="evidence" value="ECO:0007669"/>
    <property type="project" value="InterPro"/>
</dbReference>
<dbReference type="Proteomes" id="UP001055439">
    <property type="component" value="Chromosome 7"/>
</dbReference>
<dbReference type="InterPro" id="IPR029962">
    <property type="entry name" value="TBL"/>
</dbReference>
<evidence type="ECO:0000313" key="2">
    <source>
        <dbReference type="EMBL" id="URE16256.1"/>
    </source>
</evidence>
<organism evidence="2 3">
    <name type="scientific">Musa troglodytarum</name>
    <name type="common">fe'i banana</name>
    <dbReference type="NCBI Taxonomy" id="320322"/>
    <lineage>
        <taxon>Eukaryota</taxon>
        <taxon>Viridiplantae</taxon>
        <taxon>Streptophyta</taxon>
        <taxon>Embryophyta</taxon>
        <taxon>Tracheophyta</taxon>
        <taxon>Spermatophyta</taxon>
        <taxon>Magnoliopsida</taxon>
        <taxon>Liliopsida</taxon>
        <taxon>Zingiberales</taxon>
        <taxon>Musaceae</taxon>
        <taxon>Musa</taxon>
    </lineage>
</organism>
<dbReference type="PANTHER" id="PTHR32285">
    <property type="entry name" value="PROTEIN TRICHOME BIREFRINGENCE-LIKE 9-RELATED"/>
    <property type="match status" value="1"/>
</dbReference>
<evidence type="ECO:0000259" key="1">
    <source>
        <dbReference type="Pfam" id="PF14416"/>
    </source>
</evidence>
<dbReference type="GO" id="GO:0005794">
    <property type="term" value="C:Golgi apparatus"/>
    <property type="evidence" value="ECO:0007669"/>
    <property type="project" value="TreeGrafter"/>
</dbReference>
<evidence type="ECO:0000313" key="3">
    <source>
        <dbReference type="Proteomes" id="UP001055439"/>
    </source>
</evidence>
<dbReference type="PANTHER" id="PTHR32285:SF213">
    <property type="entry name" value="PROTEIN TRICHOME BIREFRINGENCE-LIKE 11"/>
    <property type="match status" value="1"/>
</dbReference>
<feature type="domain" description="Trichome birefringence-like N-terminal" evidence="1">
    <location>
        <begin position="77"/>
        <end position="129"/>
    </location>
</feature>
<gene>
    <name evidence="2" type="ORF">MUK42_03552</name>
</gene>
<dbReference type="Pfam" id="PF14416">
    <property type="entry name" value="PMR5N"/>
    <property type="match status" value="1"/>
</dbReference>
<protein>
    <recommendedName>
        <fullName evidence="1">Trichome birefringence-like N-terminal domain-containing protein</fullName>
    </recommendedName>
</protein>
<accession>A0A9E7GJB7</accession>
<sequence length="143" mass="16010">MEPPRSASIVSGSLLLVSHASCRGPRADLIRLPKEDERRVANGDKTETNLRLSRGLWVSGTKGGGVERGRRSGGGRECDWFEGEWVWDEGYPLYESKDCDFMDEGFRCSENGLSDRFYIKWRWQPAGCDHPRGGDWKAGGIAT</sequence>
<dbReference type="EMBL" id="CP097509">
    <property type="protein sequence ID" value="URE16256.1"/>
    <property type="molecule type" value="Genomic_DNA"/>
</dbReference>
<reference evidence="2" key="1">
    <citation type="submission" date="2022-05" db="EMBL/GenBank/DDBJ databases">
        <title>The Musa troglodytarum L. genome provides insights into the mechanism of non-climacteric behaviour and enrichment of carotenoids.</title>
        <authorList>
            <person name="Wang J."/>
        </authorList>
    </citation>
    <scope>NUCLEOTIDE SEQUENCE</scope>
    <source>
        <tissue evidence="2">Leaf</tissue>
    </source>
</reference>
<proteinExistence type="predicted"/>